<dbReference type="EMBL" id="CAAE01014760">
    <property type="protein sequence ID" value="CAG05085.1"/>
    <property type="molecule type" value="Genomic_DNA"/>
</dbReference>
<feature type="domain" description="Shieldin complex subunit 2 C-terminal" evidence="2">
    <location>
        <begin position="567"/>
        <end position="719"/>
    </location>
</feature>
<dbReference type="GO" id="GO:0010569">
    <property type="term" value="P:regulation of double-strand break repair via homologous recombination"/>
    <property type="evidence" value="ECO:0007669"/>
    <property type="project" value="TreeGrafter"/>
</dbReference>
<feature type="compositionally biased region" description="Basic and acidic residues" evidence="1">
    <location>
        <begin position="78"/>
        <end position="93"/>
    </location>
</feature>
<dbReference type="SUPFAM" id="SSF50249">
    <property type="entry name" value="Nucleic acid-binding proteins"/>
    <property type="match status" value="1"/>
</dbReference>
<evidence type="ECO:0000313" key="5">
    <source>
        <dbReference type="EMBL" id="CAG05085.1"/>
    </source>
</evidence>
<gene>
    <name evidence="5" type="ORF">GSTENG00024996001</name>
</gene>
<feature type="region of interest" description="Disordered" evidence="1">
    <location>
        <begin position="126"/>
        <end position="175"/>
    </location>
</feature>
<evidence type="ECO:0000259" key="2">
    <source>
        <dbReference type="Pfam" id="PF15793"/>
    </source>
</evidence>
<evidence type="ECO:0000259" key="3">
    <source>
        <dbReference type="Pfam" id="PF21669"/>
    </source>
</evidence>
<feature type="domain" description="Shieldin complex subunit 2 first OB fold" evidence="3">
    <location>
        <begin position="242"/>
        <end position="371"/>
    </location>
</feature>
<dbReference type="Gene3D" id="2.40.50.140">
    <property type="entry name" value="Nucleic acid-binding proteins"/>
    <property type="match status" value="1"/>
</dbReference>
<dbReference type="InterPro" id="IPR029715">
    <property type="entry name" value="FAM35A"/>
</dbReference>
<dbReference type="InterPro" id="IPR031589">
    <property type="entry name" value="SHLD2_C"/>
</dbReference>
<proteinExistence type="predicted"/>
<dbReference type="PANTHER" id="PTHR14495:SF2">
    <property type="entry name" value="SHIELDIN COMPLEX SUBUNIT 2"/>
    <property type="match status" value="1"/>
</dbReference>
<dbReference type="KEGG" id="tng:GSTEN00024996G001"/>
<dbReference type="InterPro" id="IPR049507">
    <property type="entry name" value="SHLD2_OB1"/>
</dbReference>
<feature type="compositionally biased region" description="Basic and acidic residues" evidence="1">
    <location>
        <begin position="50"/>
        <end position="61"/>
    </location>
</feature>
<dbReference type="Pfam" id="PF15793">
    <property type="entry name" value="SHLD2_C"/>
    <property type="match status" value="1"/>
</dbReference>
<dbReference type="Pfam" id="PF22779">
    <property type="entry name" value="OB_SHLD2_2nd"/>
    <property type="match status" value="1"/>
</dbReference>
<evidence type="ECO:0000256" key="1">
    <source>
        <dbReference type="SAM" id="MobiDB-lite"/>
    </source>
</evidence>
<dbReference type="OrthoDB" id="5963585at2759"/>
<reference evidence="5" key="2">
    <citation type="submission" date="2004-02" db="EMBL/GenBank/DDBJ databases">
        <authorList>
            <consortium name="Genoscope"/>
            <consortium name="Whitehead Institute Centre for Genome Research"/>
        </authorList>
    </citation>
    <scope>NUCLEOTIDE SEQUENCE</scope>
</reference>
<dbReference type="InterPro" id="IPR012340">
    <property type="entry name" value="NA-bd_OB-fold"/>
</dbReference>
<dbReference type="PANTHER" id="PTHR14495">
    <property type="entry name" value="SHIELDIN COMPLEX SUBUNIT 2"/>
    <property type="match status" value="1"/>
</dbReference>
<dbReference type="GO" id="GO:0035861">
    <property type="term" value="C:site of double-strand break"/>
    <property type="evidence" value="ECO:0007669"/>
    <property type="project" value="TreeGrafter"/>
</dbReference>
<sequence length="772" mass="83033">MCERPKIHVFLGAPPSCGEVRGRPPADFKHLKLTWQDGHLRPAAGEEDQEGPRADGTRDEPGPDGLGRPGDEEPPSESVREYLDSCFPAEHRTGSAAEPGGPHLTEQTQYLSTWTLSQALMLRARRGPQPAASPPGQTPPEEAPRPSSASSSTPDLFSPAPPSMEASGELFSHPFPSPAGPGAVVLQATPDGVLCSQTALQAPPTSGQSPACKKARPAESVAVEVSGAASGEGNVAARGCPTTPLVRCDGKGTAYSVLVAVVHPCHLKEVKVKSGWAAGTFVPLASVVVTDQSGVEMKVLLWRRAALWVLTVNPGDILLISGLRVNHDKWRGETVLQSSFTSRLLNLGHVSSSEPRPAPRQVDPRSLASLCGFLRRQRPLLATLDARPAQDLSRLPYVSLNSLRTNTLVHARLRVTHTQLGTAWRSEAESRCRSAVELKASLRVEQPRGQRGVLVLWGAALHWLSRFTQNKGKMCESTCRSTNTPDNQHPRPPAVVWDFRNLLVRDGPTSDLPELHSTPWSSVQALDPRHPKALEFHLQAPVQSGASVELDLDTLLSQQYSGAVELRVQVLAFHFQHRQPSLNAPPAPLDSATPLDGIVAALTGDVTYTGCGRCAAELDTDANGIYLPCYPCLPHTAVRRYYRCGPHHPGVLRVCGQGSSQVCVQVPPVLLQQVLEAPPDQLHRSTAPGSEVKQVQVAARKIHALLSLPRKEVVVTVRSGSSAMKTAFRWLGTSPSWTSAAPADVCRLLIHLCPSPSPQTRQPAVFDLLLAV</sequence>
<dbReference type="InterPro" id="IPR053944">
    <property type="entry name" value="SHLD2_OB2"/>
</dbReference>
<feature type="compositionally biased region" description="Low complexity" evidence="1">
    <location>
        <begin position="145"/>
        <end position="154"/>
    </location>
</feature>
<comment type="caution">
    <text evidence="5">The sequence shown here is derived from an EMBL/GenBank/DDBJ whole genome shotgun (WGS) entry which is preliminary data.</text>
</comment>
<accession>Q4S2P7</accession>
<dbReference type="Pfam" id="PF21669">
    <property type="entry name" value="SHLD2_OB1"/>
    <property type="match status" value="1"/>
</dbReference>
<reference evidence="5" key="1">
    <citation type="journal article" date="2004" name="Nature">
        <title>Genome duplication in the teleost fish Tetraodon nigroviridis reveals the early vertebrate proto-karyotype.</title>
        <authorList>
            <person name="Jaillon O."/>
            <person name="Aury J.-M."/>
            <person name="Brunet F."/>
            <person name="Petit J.-L."/>
            <person name="Stange-Thomann N."/>
            <person name="Mauceli E."/>
            <person name="Bouneau L."/>
            <person name="Fischer C."/>
            <person name="Ozouf-Costaz C."/>
            <person name="Bernot A."/>
            <person name="Nicaud S."/>
            <person name="Jaffe D."/>
            <person name="Fisher S."/>
            <person name="Lutfalla G."/>
            <person name="Dossat C."/>
            <person name="Segurens B."/>
            <person name="Dasilva C."/>
            <person name="Salanoubat M."/>
            <person name="Levy M."/>
            <person name="Boudet N."/>
            <person name="Castellano S."/>
            <person name="Anthouard V."/>
            <person name="Jubin C."/>
            <person name="Castelli V."/>
            <person name="Katinka M."/>
            <person name="Vacherie B."/>
            <person name="Biemont C."/>
            <person name="Skalli Z."/>
            <person name="Cattolico L."/>
            <person name="Poulain J."/>
            <person name="De Berardinis V."/>
            <person name="Cruaud C."/>
            <person name="Duprat S."/>
            <person name="Brottier P."/>
            <person name="Coutanceau J.-P."/>
            <person name="Gouzy J."/>
            <person name="Parra G."/>
            <person name="Lardier G."/>
            <person name="Chapple C."/>
            <person name="McKernan K.J."/>
            <person name="McEwan P."/>
            <person name="Bosak S."/>
            <person name="Kellis M."/>
            <person name="Volff J.-N."/>
            <person name="Guigo R."/>
            <person name="Zody M.C."/>
            <person name="Mesirov J."/>
            <person name="Lindblad-Toh K."/>
            <person name="Birren B."/>
            <person name="Nusbaum C."/>
            <person name="Kahn D."/>
            <person name="Robinson-Rechavi M."/>
            <person name="Laudet V."/>
            <person name="Schachter V."/>
            <person name="Quetier F."/>
            <person name="Saurin W."/>
            <person name="Scarpelli C."/>
            <person name="Wincker P."/>
            <person name="Lander E.S."/>
            <person name="Weissenbach J."/>
            <person name="Roest Crollius H."/>
        </authorList>
    </citation>
    <scope>NUCLEOTIDE SEQUENCE [LARGE SCALE GENOMIC DNA]</scope>
</reference>
<feature type="region of interest" description="Disordered" evidence="1">
    <location>
        <begin position="34"/>
        <end position="104"/>
    </location>
</feature>
<dbReference type="AlphaFoldDB" id="Q4S2P7"/>
<dbReference type="GO" id="GO:0005634">
    <property type="term" value="C:nucleus"/>
    <property type="evidence" value="ECO:0007669"/>
    <property type="project" value="TreeGrafter"/>
</dbReference>
<name>Q4S2P7_TETNG</name>
<evidence type="ECO:0000259" key="4">
    <source>
        <dbReference type="Pfam" id="PF22779"/>
    </source>
</evidence>
<organism evidence="5">
    <name type="scientific">Tetraodon nigroviridis</name>
    <name type="common">Spotted green pufferfish</name>
    <name type="synonym">Chelonodon nigroviridis</name>
    <dbReference type="NCBI Taxonomy" id="99883"/>
    <lineage>
        <taxon>Eukaryota</taxon>
        <taxon>Metazoa</taxon>
        <taxon>Chordata</taxon>
        <taxon>Craniata</taxon>
        <taxon>Vertebrata</taxon>
        <taxon>Euteleostomi</taxon>
        <taxon>Actinopterygii</taxon>
        <taxon>Neopterygii</taxon>
        <taxon>Teleostei</taxon>
        <taxon>Neoteleostei</taxon>
        <taxon>Acanthomorphata</taxon>
        <taxon>Eupercaria</taxon>
        <taxon>Tetraodontiformes</taxon>
        <taxon>Tetradontoidea</taxon>
        <taxon>Tetraodontidae</taxon>
        <taxon>Tetraodon</taxon>
    </lineage>
</organism>
<feature type="domain" description="Shieldin complex subunit 2 second OB fold" evidence="4">
    <location>
        <begin position="404"/>
        <end position="473"/>
    </location>
</feature>
<protein>
    <submittedName>
        <fullName evidence="5">(spotted green pufferfish) hypothetical protein</fullName>
    </submittedName>
</protein>